<feature type="transmembrane region" description="Helical" evidence="1">
    <location>
        <begin position="169"/>
        <end position="186"/>
    </location>
</feature>
<dbReference type="AlphaFoldDB" id="A0A7H9AL24"/>
<dbReference type="Pfam" id="PF04240">
    <property type="entry name" value="Caroten_synth"/>
    <property type="match status" value="1"/>
</dbReference>
<evidence type="ECO:0000313" key="3">
    <source>
        <dbReference type="Proteomes" id="UP000509302"/>
    </source>
</evidence>
<keyword evidence="1" id="KW-0472">Membrane</keyword>
<dbReference type="PANTHER" id="PTHR39419:SF1">
    <property type="entry name" value="SLL0814 PROTEIN"/>
    <property type="match status" value="1"/>
</dbReference>
<keyword evidence="3" id="KW-1185">Reference proteome</keyword>
<accession>A0A7H9AL24</accession>
<name>A0A7H9AL24_9FLAO</name>
<dbReference type="RefSeq" id="WP_179240502.1">
    <property type="nucleotide sequence ID" value="NZ_CP058595.1"/>
</dbReference>
<feature type="transmembrane region" description="Helical" evidence="1">
    <location>
        <begin position="64"/>
        <end position="85"/>
    </location>
</feature>
<proteinExistence type="predicted"/>
<dbReference type="Proteomes" id="UP000509302">
    <property type="component" value="Chromosome"/>
</dbReference>
<evidence type="ECO:0000256" key="1">
    <source>
        <dbReference type="SAM" id="Phobius"/>
    </source>
</evidence>
<feature type="transmembrane region" description="Helical" evidence="1">
    <location>
        <begin position="193"/>
        <end position="210"/>
    </location>
</feature>
<feature type="transmembrane region" description="Helical" evidence="1">
    <location>
        <begin position="12"/>
        <end position="30"/>
    </location>
</feature>
<keyword evidence="1" id="KW-0812">Transmembrane</keyword>
<reference evidence="2 3" key="1">
    <citation type="journal article" date="2006" name="Int. J. Syst. Evol. Microbiol.">
        <title>Costertonia aggregata gen. nov., sp. nov., a mesophilic marine bacterium of the family Flavobacteriaceae, isolated from a mature biofilm.</title>
        <authorList>
            <person name="Kwon K.K."/>
            <person name="Lee Y.K."/>
            <person name="Lee H.K."/>
        </authorList>
    </citation>
    <scope>NUCLEOTIDE SEQUENCE [LARGE SCALE GENOMIC DNA]</scope>
    <source>
        <strain evidence="2 3">KCCM 42265</strain>
    </source>
</reference>
<sequence length="211" mass="24333">MTDFLQKHKISLSIGIVWLFHISAIVGITLGNLDWFIEKTPLNLSLCLFLFIITYPVDNIKKILAFAIFFSGGMFAEWLGVNYGVLFGNYEYGSNFGPKLDGVPYLIGTYWALLTYITASILNYSSLQDWLKILLAAILMVLLDFFMEHSAPIFDFWKFEGGIAPLENYIAWFGLALLFQIILKAFKIRGERLFATHLYLAQLVFFMYFYF</sequence>
<keyword evidence="1" id="KW-1133">Transmembrane helix</keyword>
<evidence type="ECO:0000313" key="2">
    <source>
        <dbReference type="EMBL" id="QLG44166.1"/>
    </source>
</evidence>
<dbReference type="EMBL" id="CP058595">
    <property type="protein sequence ID" value="QLG44166.1"/>
    <property type="molecule type" value="Genomic_DNA"/>
</dbReference>
<organism evidence="2 3">
    <name type="scientific">Costertonia aggregata</name>
    <dbReference type="NCBI Taxonomy" id="343403"/>
    <lineage>
        <taxon>Bacteria</taxon>
        <taxon>Pseudomonadati</taxon>
        <taxon>Bacteroidota</taxon>
        <taxon>Flavobacteriia</taxon>
        <taxon>Flavobacteriales</taxon>
        <taxon>Flavobacteriaceae</taxon>
        <taxon>Costertonia</taxon>
    </lineage>
</organism>
<dbReference type="PANTHER" id="PTHR39419">
    <property type="entry name" value="SLL0814 PROTEIN"/>
    <property type="match status" value="1"/>
</dbReference>
<dbReference type="KEGG" id="cagg:HYG79_01995"/>
<feature type="transmembrane region" description="Helical" evidence="1">
    <location>
        <begin position="42"/>
        <end position="57"/>
    </location>
</feature>
<feature type="transmembrane region" description="Helical" evidence="1">
    <location>
        <begin position="105"/>
        <end position="124"/>
    </location>
</feature>
<gene>
    <name evidence="2" type="ORF">HYG79_01995</name>
</gene>
<protein>
    <submittedName>
        <fullName evidence="2">Carotenoid biosynthesis protein</fullName>
    </submittedName>
</protein>
<feature type="transmembrane region" description="Helical" evidence="1">
    <location>
        <begin position="131"/>
        <end position="149"/>
    </location>
</feature>
<dbReference type="InterPro" id="IPR007354">
    <property type="entry name" value="CruF-like"/>
</dbReference>